<reference evidence="2" key="1">
    <citation type="journal article" date="2016" name="Nat. Genet.">
        <title>A high-quality carrot genome assembly provides new insights into carotenoid accumulation and asterid genome evolution.</title>
        <authorList>
            <person name="Iorizzo M."/>
            <person name="Ellison S."/>
            <person name="Senalik D."/>
            <person name="Zeng P."/>
            <person name="Satapoomin P."/>
            <person name="Huang J."/>
            <person name="Bowman M."/>
            <person name="Iovene M."/>
            <person name="Sanseverino W."/>
            <person name="Cavagnaro P."/>
            <person name="Yildiz M."/>
            <person name="Macko-Podgorni A."/>
            <person name="Moranska E."/>
            <person name="Grzebelus E."/>
            <person name="Grzebelus D."/>
            <person name="Ashrafi H."/>
            <person name="Zheng Z."/>
            <person name="Cheng S."/>
            <person name="Spooner D."/>
            <person name="Van Deynze A."/>
            <person name="Simon P."/>
        </authorList>
    </citation>
    <scope>NUCLEOTIDE SEQUENCE [LARGE SCALE GENOMIC DNA]</scope>
    <source>
        <tissue evidence="2">Leaf</tissue>
    </source>
</reference>
<sequence length="99" mass="11399">MATLRLQALFVINLLLLLQFGTHQCLMATDLRPISGGDETSTTTSISKLSSGDNFRPFCFPRFCHTEQLRTLGFVHCWCCFKNFHLRCFSKRFVCKELC</sequence>
<evidence type="ECO:0000313" key="3">
    <source>
        <dbReference type="EMBL" id="WOH14687.1"/>
    </source>
</evidence>
<evidence type="ECO:0000256" key="1">
    <source>
        <dbReference type="SAM" id="SignalP"/>
    </source>
</evidence>
<dbReference type="AlphaFoldDB" id="A0A175YFX3"/>
<gene>
    <name evidence="2" type="ORF">DCAR_029691</name>
    <name evidence="3" type="ORF">DCAR_0934209</name>
</gene>
<name>A0A175YFX3_DAUCS</name>
<protein>
    <submittedName>
        <fullName evidence="2">Uncharacterized protein</fullName>
    </submittedName>
</protein>
<accession>A0A175YFX3</accession>
<keyword evidence="1" id="KW-0732">Signal</keyword>
<feature type="chain" id="PRO_5008044522" evidence="1">
    <location>
        <begin position="24"/>
        <end position="99"/>
    </location>
</feature>
<dbReference type="Proteomes" id="UP000077755">
    <property type="component" value="Chromosome 9"/>
</dbReference>
<feature type="signal peptide" evidence="1">
    <location>
        <begin position="1"/>
        <end position="23"/>
    </location>
</feature>
<dbReference type="Gramene" id="KZM82078">
    <property type="protein sequence ID" value="KZM82078"/>
    <property type="gene ID" value="DCAR_029691"/>
</dbReference>
<dbReference type="EMBL" id="LNRQ01000009">
    <property type="protein sequence ID" value="KZM82078.1"/>
    <property type="molecule type" value="Genomic_DNA"/>
</dbReference>
<reference evidence="3" key="2">
    <citation type="submission" date="2022-03" db="EMBL/GenBank/DDBJ databases">
        <title>Draft title - Genomic analysis of global carrot germplasm unveils the trajectory of domestication and the origin of high carotenoid orange carrot.</title>
        <authorList>
            <person name="Iorizzo M."/>
            <person name="Ellison S."/>
            <person name="Senalik D."/>
            <person name="Macko-Podgorni A."/>
            <person name="Grzebelus D."/>
            <person name="Bostan H."/>
            <person name="Rolling W."/>
            <person name="Curaba J."/>
            <person name="Simon P."/>
        </authorList>
    </citation>
    <scope>NUCLEOTIDE SEQUENCE</scope>
    <source>
        <tissue evidence="3">Leaf</tissue>
    </source>
</reference>
<proteinExistence type="predicted"/>
<evidence type="ECO:0000313" key="4">
    <source>
        <dbReference type="Proteomes" id="UP000077755"/>
    </source>
</evidence>
<evidence type="ECO:0000313" key="2">
    <source>
        <dbReference type="EMBL" id="KZM82078.1"/>
    </source>
</evidence>
<organism evidence="2">
    <name type="scientific">Daucus carota subsp. sativus</name>
    <name type="common">Carrot</name>
    <dbReference type="NCBI Taxonomy" id="79200"/>
    <lineage>
        <taxon>Eukaryota</taxon>
        <taxon>Viridiplantae</taxon>
        <taxon>Streptophyta</taxon>
        <taxon>Embryophyta</taxon>
        <taxon>Tracheophyta</taxon>
        <taxon>Spermatophyta</taxon>
        <taxon>Magnoliopsida</taxon>
        <taxon>eudicotyledons</taxon>
        <taxon>Gunneridae</taxon>
        <taxon>Pentapetalae</taxon>
        <taxon>asterids</taxon>
        <taxon>campanulids</taxon>
        <taxon>Apiales</taxon>
        <taxon>Apiaceae</taxon>
        <taxon>Apioideae</taxon>
        <taxon>Scandiceae</taxon>
        <taxon>Daucinae</taxon>
        <taxon>Daucus</taxon>
        <taxon>Daucus sect. Daucus</taxon>
    </lineage>
</organism>
<dbReference type="EMBL" id="CP093351">
    <property type="protein sequence ID" value="WOH14687.1"/>
    <property type="molecule type" value="Genomic_DNA"/>
</dbReference>
<keyword evidence="4" id="KW-1185">Reference proteome</keyword>